<name>A0A645HMD9_9ZZZZ</name>
<protein>
    <submittedName>
        <fullName evidence="1">Uncharacterized protein</fullName>
    </submittedName>
</protein>
<proteinExistence type="predicted"/>
<dbReference type="EMBL" id="VSSQ01095224">
    <property type="protein sequence ID" value="MPN39419.1"/>
    <property type="molecule type" value="Genomic_DNA"/>
</dbReference>
<dbReference type="AlphaFoldDB" id="A0A645HMD9"/>
<gene>
    <name evidence="1" type="ORF">SDC9_186947</name>
</gene>
<evidence type="ECO:0000313" key="1">
    <source>
        <dbReference type="EMBL" id="MPN39419.1"/>
    </source>
</evidence>
<accession>A0A645HMD9</accession>
<organism evidence="1">
    <name type="scientific">bioreactor metagenome</name>
    <dbReference type="NCBI Taxonomy" id="1076179"/>
    <lineage>
        <taxon>unclassified sequences</taxon>
        <taxon>metagenomes</taxon>
        <taxon>ecological metagenomes</taxon>
    </lineage>
</organism>
<sequence length="192" mass="21850">MAITFDVFESSQFAIKRSASAEFDVFLVAAKVMQQKGSRQEVYRWGEPDQYLGGPYHIYFGRMIGWLSELESIADGGDQLIIIDQGELYDGEYQPRSILLAAIRELVQSGRYPINILPGQQGQAGQRQFINHQGLMAEAGQLVLIYLFAGKLLQGSAPVFEPWMLYQIFQWFVQGRNISSKNRTFDLSPWWG</sequence>
<reference evidence="1" key="1">
    <citation type="submission" date="2019-08" db="EMBL/GenBank/DDBJ databases">
        <authorList>
            <person name="Kucharzyk K."/>
            <person name="Murdoch R.W."/>
            <person name="Higgins S."/>
            <person name="Loffler F."/>
        </authorList>
    </citation>
    <scope>NUCLEOTIDE SEQUENCE</scope>
</reference>
<comment type="caution">
    <text evidence="1">The sequence shown here is derived from an EMBL/GenBank/DDBJ whole genome shotgun (WGS) entry which is preliminary data.</text>
</comment>